<dbReference type="InterPro" id="IPR011705">
    <property type="entry name" value="BACK"/>
</dbReference>
<name>A0A183II09_9BILA</name>
<dbReference type="SUPFAM" id="SSF54695">
    <property type="entry name" value="POZ domain"/>
    <property type="match status" value="1"/>
</dbReference>
<dbReference type="PROSITE" id="PS50097">
    <property type="entry name" value="BTB"/>
    <property type="match status" value="1"/>
</dbReference>
<dbReference type="InterPro" id="IPR000210">
    <property type="entry name" value="BTB/POZ_dom"/>
</dbReference>
<keyword evidence="3" id="KW-1185">Reference proteome</keyword>
<dbReference type="InterPro" id="IPR011333">
    <property type="entry name" value="SKP1/BTB/POZ_sf"/>
</dbReference>
<organism evidence="4">
    <name type="scientific">Soboliphyme baturini</name>
    <dbReference type="NCBI Taxonomy" id="241478"/>
    <lineage>
        <taxon>Eukaryota</taxon>
        <taxon>Metazoa</taxon>
        <taxon>Ecdysozoa</taxon>
        <taxon>Nematoda</taxon>
        <taxon>Enoplea</taxon>
        <taxon>Dorylaimia</taxon>
        <taxon>Dioctophymatida</taxon>
        <taxon>Dioctophymatoidea</taxon>
        <taxon>Soboliphymatidae</taxon>
        <taxon>Soboliphyme</taxon>
    </lineage>
</organism>
<dbReference type="OrthoDB" id="2359033at2759"/>
<sequence length="473" mass="51685">MNFTDAERGTEVLKQLYAQRETGSFCDAVVVVQGRNFHAHKCVLAATSTKLQSLLKEREAEGVEQRVKLKLECSSAGVFEEFLRYLYSGVVKIHGGNAIELLGLAHDLEISSLLRCCVDYLRQCLNIANCMLLRQIAEKYAIDELLVVVSAFCRSHWSQILAESDEPLAWHWTRVEKEIAGATAADPSGTEHLFRFVLRWVLYDLPERERFFKQLLSYLNISYLSSDFISSTLSSNELFRRSNACLVALIDFMRTSSQTFDETIVVPDGANVAQLSSAPVVASCSPESMVETKTYGDAGSRAPSTVGSVGQLSSSGVVVEPLNSADRCEPVSQGNATLQCFKVNIVRAVLNRAHRAPTPVGLTSSTSSDMSEFICASVSGSTRISSSSTVFEPCFSKNANTTDRTSDSDANVSNEVPGAFSFLWPLNARGKGRTSGTGGKFTYLEVLFTGDGKLEEEIDRPIGIASDVQRKPA</sequence>
<dbReference type="CDD" id="cd18186">
    <property type="entry name" value="BTB_POZ_ZBTB_KLHL-like"/>
    <property type="match status" value="1"/>
</dbReference>
<evidence type="ECO:0000313" key="4">
    <source>
        <dbReference type="WBParaSite" id="SBAD_0000340801-mRNA-1"/>
    </source>
</evidence>
<reference evidence="4" key="1">
    <citation type="submission" date="2016-06" db="UniProtKB">
        <authorList>
            <consortium name="WormBaseParasite"/>
        </authorList>
    </citation>
    <scope>IDENTIFICATION</scope>
</reference>
<proteinExistence type="predicted"/>
<evidence type="ECO:0000259" key="1">
    <source>
        <dbReference type="PROSITE" id="PS50097"/>
    </source>
</evidence>
<evidence type="ECO:0000313" key="2">
    <source>
        <dbReference type="EMBL" id="VDP00553.1"/>
    </source>
</evidence>
<protein>
    <submittedName>
        <fullName evidence="4">BTB domain-containing protein</fullName>
    </submittedName>
</protein>
<reference evidence="2 3" key="2">
    <citation type="submission" date="2018-11" db="EMBL/GenBank/DDBJ databases">
        <authorList>
            <consortium name="Pathogen Informatics"/>
        </authorList>
    </citation>
    <scope>NUCLEOTIDE SEQUENCE [LARGE SCALE GENOMIC DNA]</scope>
</reference>
<dbReference type="Pfam" id="PF00651">
    <property type="entry name" value="BTB"/>
    <property type="match status" value="1"/>
</dbReference>
<dbReference type="EMBL" id="UZAM01007650">
    <property type="protein sequence ID" value="VDP00553.1"/>
    <property type="molecule type" value="Genomic_DNA"/>
</dbReference>
<dbReference type="PANTHER" id="PTHR45632">
    <property type="entry name" value="LD33804P"/>
    <property type="match status" value="1"/>
</dbReference>
<dbReference type="Gene3D" id="3.30.710.10">
    <property type="entry name" value="Potassium Channel Kv1.1, Chain A"/>
    <property type="match status" value="1"/>
</dbReference>
<dbReference type="PANTHER" id="PTHR45632:SF30">
    <property type="entry name" value="BTB DOMAIN-CONTAINING PROTEIN"/>
    <property type="match status" value="1"/>
</dbReference>
<dbReference type="Proteomes" id="UP000270296">
    <property type="component" value="Unassembled WGS sequence"/>
</dbReference>
<dbReference type="WBParaSite" id="SBAD_0000340801-mRNA-1">
    <property type="protein sequence ID" value="SBAD_0000340801-mRNA-1"/>
    <property type="gene ID" value="SBAD_0000340801"/>
</dbReference>
<accession>A0A183II09</accession>
<dbReference type="Gene3D" id="1.25.40.420">
    <property type="match status" value="1"/>
</dbReference>
<gene>
    <name evidence="2" type="ORF">SBAD_LOCUS3254</name>
</gene>
<dbReference type="AlphaFoldDB" id="A0A183II09"/>
<evidence type="ECO:0000313" key="3">
    <source>
        <dbReference type="Proteomes" id="UP000270296"/>
    </source>
</evidence>
<dbReference type="Pfam" id="PF07707">
    <property type="entry name" value="BACK"/>
    <property type="match status" value="1"/>
</dbReference>
<dbReference type="SMART" id="SM00225">
    <property type="entry name" value="BTB"/>
    <property type="match status" value="1"/>
</dbReference>
<feature type="domain" description="BTB" evidence="1">
    <location>
        <begin position="26"/>
        <end position="95"/>
    </location>
</feature>